<evidence type="ECO:0000313" key="3">
    <source>
        <dbReference type="EMBL" id="GIG48971.1"/>
    </source>
</evidence>
<dbReference type="InterPro" id="IPR050055">
    <property type="entry name" value="EF-Tu_GTPase"/>
</dbReference>
<dbReference type="Proteomes" id="UP000660611">
    <property type="component" value="Unassembled WGS sequence"/>
</dbReference>
<comment type="caution">
    <text evidence="3">The sequence shown here is derived from an EMBL/GenBank/DDBJ whole genome shotgun (WGS) entry which is preliminary data.</text>
</comment>
<dbReference type="GO" id="GO:0005525">
    <property type="term" value="F:GTP binding"/>
    <property type="evidence" value="ECO:0007669"/>
    <property type="project" value="InterPro"/>
</dbReference>
<feature type="compositionally biased region" description="Pro residues" evidence="1">
    <location>
        <begin position="152"/>
        <end position="164"/>
    </location>
</feature>
<feature type="region of interest" description="Disordered" evidence="1">
    <location>
        <begin position="140"/>
        <end position="182"/>
    </location>
</feature>
<dbReference type="PANTHER" id="PTHR43721">
    <property type="entry name" value="ELONGATION FACTOR TU-RELATED"/>
    <property type="match status" value="1"/>
</dbReference>
<evidence type="ECO:0000259" key="2">
    <source>
        <dbReference type="Pfam" id="PF00009"/>
    </source>
</evidence>
<dbReference type="InterPro" id="IPR027417">
    <property type="entry name" value="P-loop_NTPase"/>
</dbReference>
<dbReference type="SUPFAM" id="SSF52540">
    <property type="entry name" value="P-loop containing nucleoside triphosphate hydrolases"/>
    <property type="match status" value="1"/>
</dbReference>
<dbReference type="PANTHER" id="PTHR43721:SF22">
    <property type="entry name" value="ELONGATION FACTOR TU, MITOCHONDRIAL"/>
    <property type="match status" value="1"/>
</dbReference>
<dbReference type="GO" id="GO:0003924">
    <property type="term" value="F:GTPase activity"/>
    <property type="evidence" value="ECO:0007669"/>
    <property type="project" value="InterPro"/>
</dbReference>
<keyword evidence="4" id="KW-1185">Reference proteome</keyword>
<dbReference type="GO" id="GO:0003746">
    <property type="term" value="F:translation elongation factor activity"/>
    <property type="evidence" value="ECO:0007669"/>
    <property type="project" value="TreeGrafter"/>
</dbReference>
<dbReference type="Pfam" id="PF00009">
    <property type="entry name" value="GTP_EFTU"/>
    <property type="match status" value="1"/>
</dbReference>
<dbReference type="AlphaFoldDB" id="A0A919UEE3"/>
<name>A0A919UEE3_9ACTN</name>
<protein>
    <recommendedName>
        <fullName evidence="2">Tr-type G domain-containing protein</fullName>
    </recommendedName>
</protein>
<organism evidence="3 4">
    <name type="scientific">Dactylosporangium siamense</name>
    <dbReference type="NCBI Taxonomy" id="685454"/>
    <lineage>
        <taxon>Bacteria</taxon>
        <taxon>Bacillati</taxon>
        <taxon>Actinomycetota</taxon>
        <taxon>Actinomycetes</taxon>
        <taxon>Micromonosporales</taxon>
        <taxon>Micromonosporaceae</taxon>
        <taxon>Dactylosporangium</taxon>
    </lineage>
</organism>
<sequence length="359" mass="38901">MLDNSPANNRVVILDCCFSGSAIATMGDDLADHLGIAGTCVLTATHPNAFAIAPPGARHTAFTGELIDLLRTGVPGGAELLTITTVFNRLALSARTKGLPAPNQRGTGTIGDLALARNAAYAPPERAPETWVGLLQEAVTNRPGDDPAVDLTPPPVPQSPPLRRPSPKPVRRRPSPNKPHLTIGTLGHIDHGKTTLTSAITKVLHDRLPGVTACTPFDELDSDPEEIARGITIHTAEVEYESDYRYYTHLDFAGNPRYVRGNTGDVARLDCGILTVAATDGPMPQTEEYVRIAREVGVPHFVVALNHGRALSATSWARWSTRSRSATSEWRYRSARESRRRRNVTGSPARRRLAVARFR</sequence>
<evidence type="ECO:0000256" key="1">
    <source>
        <dbReference type="SAM" id="MobiDB-lite"/>
    </source>
</evidence>
<reference evidence="3" key="1">
    <citation type="submission" date="2021-01" db="EMBL/GenBank/DDBJ databases">
        <title>Whole genome shotgun sequence of Dactylosporangium siamense NBRC 106093.</title>
        <authorList>
            <person name="Komaki H."/>
            <person name="Tamura T."/>
        </authorList>
    </citation>
    <scope>NUCLEOTIDE SEQUENCE</scope>
    <source>
        <strain evidence="3">NBRC 106093</strain>
    </source>
</reference>
<gene>
    <name evidence="3" type="ORF">Dsi01nite_070120</name>
</gene>
<proteinExistence type="predicted"/>
<dbReference type="EMBL" id="BONQ01000110">
    <property type="protein sequence ID" value="GIG48971.1"/>
    <property type="molecule type" value="Genomic_DNA"/>
</dbReference>
<dbReference type="InterPro" id="IPR000795">
    <property type="entry name" value="T_Tr_GTP-bd_dom"/>
</dbReference>
<accession>A0A919UEE3</accession>
<dbReference type="Gene3D" id="3.40.50.300">
    <property type="entry name" value="P-loop containing nucleotide triphosphate hydrolases"/>
    <property type="match status" value="1"/>
</dbReference>
<feature type="domain" description="Tr-type G" evidence="2">
    <location>
        <begin position="178"/>
        <end position="306"/>
    </location>
</feature>
<feature type="compositionally biased region" description="Basic residues" evidence="1">
    <location>
        <begin position="165"/>
        <end position="175"/>
    </location>
</feature>
<dbReference type="PRINTS" id="PR00315">
    <property type="entry name" value="ELONGATNFCT"/>
</dbReference>
<evidence type="ECO:0000313" key="4">
    <source>
        <dbReference type="Proteomes" id="UP000660611"/>
    </source>
</evidence>